<reference evidence="1 2" key="1">
    <citation type="submission" date="2015-04" db="EMBL/GenBank/DDBJ databases">
        <authorList>
            <person name="Syromyatnikov M.Y."/>
            <person name="Popov V.N."/>
        </authorList>
    </citation>
    <scope>NUCLEOTIDE SEQUENCE [LARGE SCALE GENOMIC DNA]</scope>
</reference>
<evidence type="ECO:0000313" key="1">
    <source>
        <dbReference type="EMBL" id="CRK94519.1"/>
    </source>
</evidence>
<name>A0A1J1I2F1_9DIPT</name>
<protein>
    <submittedName>
        <fullName evidence="1">CLUMA_CG008024, isoform A</fullName>
    </submittedName>
</protein>
<proteinExistence type="predicted"/>
<keyword evidence="2" id="KW-1185">Reference proteome</keyword>
<dbReference type="AlphaFoldDB" id="A0A1J1I2F1"/>
<evidence type="ECO:0000313" key="2">
    <source>
        <dbReference type="Proteomes" id="UP000183832"/>
    </source>
</evidence>
<gene>
    <name evidence="1" type="ORF">CLUMA_CG008024</name>
</gene>
<accession>A0A1J1I2F1</accession>
<sequence length="79" mass="9343">MKDEIPEVRKIKLNRLRLYQVIFNLGQNEMNLRNKKVMASVLTYKELIKPQSKAFKDEGTESLIRVLNFDKAMNFVQLN</sequence>
<organism evidence="1 2">
    <name type="scientific">Clunio marinus</name>
    <dbReference type="NCBI Taxonomy" id="568069"/>
    <lineage>
        <taxon>Eukaryota</taxon>
        <taxon>Metazoa</taxon>
        <taxon>Ecdysozoa</taxon>
        <taxon>Arthropoda</taxon>
        <taxon>Hexapoda</taxon>
        <taxon>Insecta</taxon>
        <taxon>Pterygota</taxon>
        <taxon>Neoptera</taxon>
        <taxon>Endopterygota</taxon>
        <taxon>Diptera</taxon>
        <taxon>Nematocera</taxon>
        <taxon>Chironomoidea</taxon>
        <taxon>Chironomidae</taxon>
        <taxon>Clunio</taxon>
    </lineage>
</organism>
<dbReference type="Proteomes" id="UP000183832">
    <property type="component" value="Unassembled WGS sequence"/>
</dbReference>
<dbReference type="EMBL" id="CVRI01000039">
    <property type="protein sequence ID" value="CRK94519.1"/>
    <property type="molecule type" value="Genomic_DNA"/>
</dbReference>